<dbReference type="GO" id="GO:0046872">
    <property type="term" value="F:metal ion binding"/>
    <property type="evidence" value="ECO:0007669"/>
    <property type="project" value="UniProtKB-KW"/>
</dbReference>
<keyword evidence="1" id="KW-0645">Protease</keyword>
<dbReference type="Proteomes" id="UP001315686">
    <property type="component" value="Unassembled WGS sequence"/>
</dbReference>
<dbReference type="Gene3D" id="3.40.630.10">
    <property type="entry name" value="Zn peptidases"/>
    <property type="match status" value="1"/>
</dbReference>
<evidence type="ECO:0000256" key="3">
    <source>
        <dbReference type="ARBA" id="ARBA00022801"/>
    </source>
</evidence>
<comment type="caution">
    <text evidence="4">The sequence shown here is derived from an EMBL/GenBank/DDBJ whole genome shotgun (WGS) entry which is preliminary data.</text>
</comment>
<dbReference type="InterPro" id="IPR051458">
    <property type="entry name" value="Cyt/Met_Dipeptidase"/>
</dbReference>
<proteinExistence type="predicted"/>
<dbReference type="PANTHER" id="PTHR43270:SF12">
    <property type="entry name" value="SUCCINYL-DIAMINOPIMELATE DESUCCINYLASE"/>
    <property type="match status" value="1"/>
</dbReference>
<name>A0AAP2CQN1_9RHOB</name>
<accession>A0AAP2CQN1</accession>
<gene>
    <name evidence="4" type="ORF">IV417_08640</name>
</gene>
<dbReference type="SUPFAM" id="SSF53187">
    <property type="entry name" value="Zn-dependent exopeptidases"/>
    <property type="match status" value="1"/>
</dbReference>
<dbReference type="PANTHER" id="PTHR43270">
    <property type="entry name" value="BETA-ALA-HIS DIPEPTIDASE"/>
    <property type="match status" value="1"/>
</dbReference>
<reference evidence="4 5" key="1">
    <citation type="journal article" date="2021" name="Arch. Microbiol.">
        <title>Harenicola maris gen. nov., sp. nov. isolated from the Sea of Japan shallow sediments.</title>
        <authorList>
            <person name="Romanenko L.A."/>
            <person name="Kurilenko V.V."/>
            <person name="Chernysheva N.Y."/>
            <person name="Tekutyeva L.A."/>
            <person name="Velansky P.V."/>
            <person name="Svetashev V.I."/>
            <person name="Isaeva M.P."/>
        </authorList>
    </citation>
    <scope>NUCLEOTIDE SEQUENCE [LARGE SCALE GENOMIC DNA]</scope>
    <source>
        <strain evidence="4 5">KMM 3653</strain>
    </source>
</reference>
<evidence type="ECO:0000313" key="5">
    <source>
        <dbReference type="Proteomes" id="UP001315686"/>
    </source>
</evidence>
<keyword evidence="3" id="KW-0378">Hydrolase</keyword>
<dbReference type="RefSeq" id="WP_327793686.1">
    <property type="nucleotide sequence ID" value="NZ_JADQAZ010000002.1"/>
</dbReference>
<evidence type="ECO:0000313" key="4">
    <source>
        <dbReference type="EMBL" id="MBT0957452.1"/>
    </source>
</evidence>
<protein>
    <submittedName>
        <fullName evidence="4">M20 family metallopeptidase</fullName>
    </submittedName>
</protein>
<dbReference type="GO" id="GO:0006508">
    <property type="term" value="P:proteolysis"/>
    <property type="evidence" value="ECO:0007669"/>
    <property type="project" value="UniProtKB-KW"/>
</dbReference>
<evidence type="ECO:0000256" key="1">
    <source>
        <dbReference type="ARBA" id="ARBA00022670"/>
    </source>
</evidence>
<organism evidence="4 5">
    <name type="scientific">Harenicola maris</name>
    <dbReference type="NCBI Taxonomy" id="2841044"/>
    <lineage>
        <taxon>Bacteria</taxon>
        <taxon>Pseudomonadati</taxon>
        <taxon>Pseudomonadota</taxon>
        <taxon>Alphaproteobacteria</taxon>
        <taxon>Rhodobacterales</taxon>
        <taxon>Paracoccaceae</taxon>
        <taxon>Harenicola</taxon>
    </lineage>
</organism>
<dbReference type="InterPro" id="IPR002933">
    <property type="entry name" value="Peptidase_M20"/>
</dbReference>
<dbReference type="AlphaFoldDB" id="A0AAP2CQN1"/>
<evidence type="ECO:0000256" key="2">
    <source>
        <dbReference type="ARBA" id="ARBA00022723"/>
    </source>
</evidence>
<keyword evidence="5" id="KW-1185">Reference proteome</keyword>
<dbReference type="GO" id="GO:0008233">
    <property type="term" value="F:peptidase activity"/>
    <property type="evidence" value="ECO:0007669"/>
    <property type="project" value="UniProtKB-KW"/>
</dbReference>
<dbReference type="Pfam" id="PF01546">
    <property type="entry name" value="Peptidase_M20"/>
    <property type="match status" value="1"/>
</dbReference>
<dbReference type="Gene3D" id="3.30.70.360">
    <property type="match status" value="1"/>
</dbReference>
<dbReference type="NCBIfam" id="NF005478">
    <property type="entry name" value="PRK07079.1"/>
    <property type="match status" value="1"/>
</dbReference>
<sequence length="467" mass="51275">MTRKTTRDGAIARVRDTFDSGAFLSTLRRRVAIPTESQEPDRLPDLHRYLADEIAPSLAPMGYTCTITPNSAPGGGPFLVAERIEDPALPTLLTYGHGDVVRGIPEDWREGLDPWDITVEGERWYGRGTADNKGQHSIVIAALEAVLEERGHHGFNSRILIETSEEIGSPGLDAFLMEHAKDLDTDLMLASDGPRMNPERADMKLGNRGGIAFDLSLTLREGSRHSGHWGGVLEDPGIILAQAISCITTPRGRILVEDWLPKSIPPKVTAALNTLKIDPADPTLVMPDDWGQSDLSVGEKMYGWTSFIVLSMITGRPENPVNGVQPDARARCQLRFTADADHTRFLPALREHLDAHGFQMVEITPVEGNFFPAWRTDPESPWVDWAVDSISRTTGETPLVVPNSSGGLPSELFGRSLGCPILWIPHSYGGCRQHGPDEHVLTRITREGLSIMTGVFWDLGDPDGRPL</sequence>
<dbReference type="EMBL" id="JADQAZ010000002">
    <property type="protein sequence ID" value="MBT0957452.1"/>
    <property type="molecule type" value="Genomic_DNA"/>
</dbReference>
<keyword evidence="2" id="KW-0479">Metal-binding</keyword>